<evidence type="ECO:0008006" key="4">
    <source>
        <dbReference type="Google" id="ProtNLM"/>
    </source>
</evidence>
<protein>
    <recommendedName>
        <fullName evidence="4">Flagellar operon protein TIGR03826</fullName>
    </recommendedName>
</protein>
<sequence>MNLRNCARCGKMFNYIGGQPICDPCKKAIEEDFQKVKQYIVDNPRAGLKQIAEDNQVTTKQIQQWIREERLMFTSDSPIQLQCENCGQLIQTGRFCAKCKGSMANNLNQTFAKPQPQIQQPVKKEQKAGMRFLDT</sequence>
<dbReference type="EMBL" id="CP001810">
    <property type="protein sequence ID" value="ADL35323.1"/>
    <property type="molecule type" value="Genomic_DNA"/>
</dbReference>
<accession>E0RXB2</accession>
<reference evidence="2 3" key="1">
    <citation type="journal article" date="2010" name="PLoS ONE">
        <title>The glycobiome of the rumen bacterium Butyrivibrio proteoclasticus B316(T) highlights adaptation to a polysaccharide-rich environment.</title>
        <authorList>
            <person name="Kelly W.J."/>
            <person name="Leahy S.C."/>
            <person name="Altermann E."/>
            <person name="Yeoman C.J."/>
            <person name="Dunne J.C."/>
            <person name="Kong Z."/>
            <person name="Pacheco D.M."/>
            <person name="Li D."/>
            <person name="Noel S.J."/>
            <person name="Moon C.D."/>
            <person name="Cookson A.L."/>
            <person name="Attwood G.T."/>
        </authorList>
    </citation>
    <scope>NUCLEOTIDE SEQUENCE [LARGE SCALE GENOMIC DNA]</scope>
    <source>
        <strain evidence="3">ATCC 51982 / DSM 14932 / B316</strain>
    </source>
</reference>
<evidence type="ECO:0000313" key="2">
    <source>
        <dbReference type="EMBL" id="ADL35323.1"/>
    </source>
</evidence>
<dbReference type="AlphaFoldDB" id="E0RXB2"/>
<dbReference type="Gene3D" id="2.170.220.10">
    <property type="match status" value="1"/>
</dbReference>
<organism evidence="2 3">
    <name type="scientific">Butyrivibrio proteoclasticus (strain ATCC 51982 / DSM 14932 / B316)</name>
    <name type="common">Clostridium proteoclasticum</name>
    <dbReference type="NCBI Taxonomy" id="515622"/>
    <lineage>
        <taxon>Bacteria</taxon>
        <taxon>Bacillati</taxon>
        <taxon>Bacillota</taxon>
        <taxon>Clostridia</taxon>
        <taxon>Lachnospirales</taxon>
        <taxon>Lachnospiraceae</taxon>
        <taxon>Butyrivibrio</taxon>
    </lineage>
</organism>
<dbReference type="HOGENOM" id="CLU_137779_0_0_9"/>
<dbReference type="KEGG" id="bpb:bpr_I2590"/>
<keyword evidence="3" id="KW-1185">Reference proteome</keyword>
<feature type="region of interest" description="Disordered" evidence="1">
    <location>
        <begin position="115"/>
        <end position="135"/>
    </location>
</feature>
<proteinExistence type="predicted"/>
<name>E0RXB2_BUTPB</name>
<dbReference type="RefSeq" id="WP_013281976.1">
    <property type="nucleotide sequence ID" value="NC_014387.1"/>
</dbReference>
<dbReference type="eggNOG" id="ENOG5032TKA">
    <property type="taxonomic scope" value="Bacteria"/>
</dbReference>
<feature type="compositionally biased region" description="Basic and acidic residues" evidence="1">
    <location>
        <begin position="122"/>
        <end position="135"/>
    </location>
</feature>
<dbReference type="Proteomes" id="UP000001299">
    <property type="component" value="Chromosome 1"/>
</dbReference>
<dbReference type="STRING" id="515622.bpr_I2590"/>
<evidence type="ECO:0000256" key="1">
    <source>
        <dbReference type="SAM" id="MobiDB-lite"/>
    </source>
</evidence>
<evidence type="ECO:0000313" key="3">
    <source>
        <dbReference type="Proteomes" id="UP000001299"/>
    </source>
</evidence>
<gene>
    <name evidence="2" type="ordered locus">bpr_I2590</name>
</gene>